<evidence type="ECO:0000259" key="15">
    <source>
        <dbReference type="Pfam" id="PF02776"/>
    </source>
</evidence>
<dbReference type="AlphaFoldDB" id="A0A5J4YMW1"/>
<keyword evidence="8 11" id="KW-0460">Magnesium</keyword>
<gene>
    <name evidence="16" type="ORF">FVE85_8002</name>
</gene>
<dbReference type="InterPro" id="IPR011766">
    <property type="entry name" value="TPP_enzyme_TPP-bd"/>
</dbReference>
<evidence type="ECO:0000256" key="8">
    <source>
        <dbReference type="ARBA" id="ARBA00022842"/>
    </source>
</evidence>
<dbReference type="PIRSF" id="PIRSF036565">
    <property type="entry name" value="Pyruvt_ip_decrb"/>
    <property type="match status" value="1"/>
</dbReference>
<dbReference type="GO" id="GO:0004737">
    <property type="term" value="F:pyruvate decarboxylase activity"/>
    <property type="evidence" value="ECO:0007669"/>
    <property type="project" value="UniProtKB-EC"/>
</dbReference>
<feature type="domain" description="Thiamine pyrophosphate enzyme N-terminal TPP-binding" evidence="15">
    <location>
        <begin position="37"/>
        <end position="146"/>
    </location>
</feature>
<comment type="cofactor">
    <cofactor evidence="3">
        <name>thiamine diphosphate</name>
        <dbReference type="ChEBI" id="CHEBI:58937"/>
    </cofactor>
</comment>
<evidence type="ECO:0000256" key="9">
    <source>
        <dbReference type="ARBA" id="ARBA00023052"/>
    </source>
</evidence>
<comment type="similarity">
    <text evidence="4 12">Belongs to the TPP enzyme family.</text>
</comment>
<dbReference type="InterPro" id="IPR012110">
    <property type="entry name" value="PDC/IPDC-like"/>
</dbReference>
<dbReference type="EMBL" id="VRMN01000009">
    <property type="protein sequence ID" value="KAA8492495.1"/>
    <property type="molecule type" value="Genomic_DNA"/>
</dbReference>
<evidence type="ECO:0000256" key="12">
    <source>
        <dbReference type="RuleBase" id="RU362132"/>
    </source>
</evidence>
<name>A0A5J4YMW1_PORPP</name>
<protein>
    <recommendedName>
        <fullName evidence="5">pyruvate decarboxylase</fullName>
        <ecNumber evidence="5">4.1.1.1</ecNumber>
    </recommendedName>
</protein>
<keyword evidence="17" id="KW-1185">Reference proteome</keyword>
<dbReference type="InterPro" id="IPR029061">
    <property type="entry name" value="THDP-binding"/>
</dbReference>
<feature type="binding site" evidence="11">
    <location>
        <position position="502"/>
    </location>
    <ligand>
        <name>Mg(2+)</name>
        <dbReference type="ChEBI" id="CHEBI:18420"/>
    </ligand>
</feature>
<dbReference type="InterPro" id="IPR012000">
    <property type="entry name" value="Thiamin_PyroP_enz_cen_dom"/>
</dbReference>
<dbReference type="PANTHER" id="PTHR43452">
    <property type="entry name" value="PYRUVATE DECARBOXYLASE"/>
    <property type="match status" value="1"/>
</dbReference>
<dbReference type="GO" id="GO:0000949">
    <property type="term" value="P:aromatic amino acid family catabolic process to alcohol via Ehrlich pathway"/>
    <property type="evidence" value="ECO:0007669"/>
    <property type="project" value="TreeGrafter"/>
</dbReference>
<evidence type="ECO:0000313" key="16">
    <source>
        <dbReference type="EMBL" id="KAA8492495.1"/>
    </source>
</evidence>
<reference evidence="17" key="1">
    <citation type="journal article" date="2019" name="Nat. Commun.">
        <title>Expansion of phycobilisome linker gene families in mesophilic red algae.</title>
        <authorList>
            <person name="Lee J."/>
            <person name="Kim D."/>
            <person name="Bhattacharya D."/>
            <person name="Yoon H.S."/>
        </authorList>
    </citation>
    <scope>NUCLEOTIDE SEQUENCE [LARGE SCALE GENOMIC DNA]</scope>
    <source>
        <strain evidence="17">CCMP 1328</strain>
    </source>
</reference>
<evidence type="ECO:0000256" key="6">
    <source>
        <dbReference type="ARBA" id="ARBA00022723"/>
    </source>
</evidence>
<dbReference type="SUPFAM" id="SSF52518">
    <property type="entry name" value="Thiamin diphosphate-binding fold (THDP-binding)"/>
    <property type="match status" value="2"/>
</dbReference>
<dbReference type="FunFam" id="3.40.50.970:FF:000024">
    <property type="entry name" value="Pyruvate decarboxylase isozyme"/>
    <property type="match status" value="1"/>
</dbReference>
<evidence type="ECO:0000259" key="14">
    <source>
        <dbReference type="Pfam" id="PF02775"/>
    </source>
</evidence>
<dbReference type="InterPro" id="IPR029035">
    <property type="entry name" value="DHS-like_NAD/FAD-binding_dom"/>
</dbReference>
<evidence type="ECO:0000256" key="4">
    <source>
        <dbReference type="ARBA" id="ARBA00007812"/>
    </source>
</evidence>
<comment type="cofactor">
    <cofactor evidence="2">
        <name>a metal cation</name>
        <dbReference type="ChEBI" id="CHEBI:25213"/>
    </cofactor>
</comment>
<dbReference type="CDD" id="cd07038">
    <property type="entry name" value="TPP_PYR_PDC_IPDC_like"/>
    <property type="match status" value="1"/>
</dbReference>
<dbReference type="Pfam" id="PF00205">
    <property type="entry name" value="TPP_enzyme_M"/>
    <property type="match status" value="1"/>
</dbReference>
<dbReference type="Pfam" id="PF02775">
    <property type="entry name" value="TPP_enzyme_C"/>
    <property type="match status" value="1"/>
</dbReference>
<dbReference type="Gene3D" id="3.40.50.970">
    <property type="match status" value="2"/>
</dbReference>
<evidence type="ECO:0000256" key="11">
    <source>
        <dbReference type="PIRSR" id="PIRSR036565-2"/>
    </source>
</evidence>
<evidence type="ECO:0000256" key="5">
    <source>
        <dbReference type="ARBA" id="ARBA00013202"/>
    </source>
</evidence>
<evidence type="ECO:0000256" key="7">
    <source>
        <dbReference type="ARBA" id="ARBA00022793"/>
    </source>
</evidence>
<dbReference type="SUPFAM" id="SSF52467">
    <property type="entry name" value="DHS-like NAD/FAD-binding domain"/>
    <property type="match status" value="1"/>
</dbReference>
<evidence type="ECO:0000256" key="1">
    <source>
        <dbReference type="ARBA" id="ARBA00001041"/>
    </source>
</evidence>
<accession>A0A5J4YMW1</accession>
<dbReference type="EC" id="4.1.1.1" evidence="5"/>
<evidence type="ECO:0000259" key="13">
    <source>
        <dbReference type="Pfam" id="PF00205"/>
    </source>
</evidence>
<dbReference type="PANTHER" id="PTHR43452:SF1">
    <property type="entry name" value="PYRUVATE DECARBOXYLASE C186.09-RELATED"/>
    <property type="match status" value="1"/>
</dbReference>
<dbReference type="OrthoDB" id="16262at2759"/>
<dbReference type="GO" id="GO:0005829">
    <property type="term" value="C:cytosol"/>
    <property type="evidence" value="ECO:0007669"/>
    <property type="project" value="TreeGrafter"/>
</dbReference>
<evidence type="ECO:0000256" key="3">
    <source>
        <dbReference type="ARBA" id="ARBA00001964"/>
    </source>
</evidence>
<dbReference type="InterPro" id="IPR047214">
    <property type="entry name" value="TPP_PDC_IPDC"/>
</dbReference>
<dbReference type="GO" id="GO:0000287">
    <property type="term" value="F:magnesium ion binding"/>
    <property type="evidence" value="ECO:0007669"/>
    <property type="project" value="InterPro"/>
</dbReference>
<dbReference type="FunFam" id="3.40.50.1220:FF:000009">
    <property type="entry name" value="Pyruvate decarboxylase 1"/>
    <property type="match status" value="1"/>
</dbReference>
<comment type="caution">
    <text evidence="16">The sequence shown here is derived from an EMBL/GenBank/DDBJ whole genome shotgun (WGS) entry which is preliminary data.</text>
</comment>
<proteinExistence type="inferred from homology"/>
<comment type="cofactor">
    <cofactor evidence="11">
        <name>Mg(2+)</name>
        <dbReference type="ChEBI" id="CHEBI:18420"/>
    </cofactor>
    <text evidence="11">Binds 1 Mg(2+) per subunit.</text>
</comment>
<dbReference type="OMA" id="IHGPEQR"/>
<dbReference type="GO" id="GO:0030976">
    <property type="term" value="F:thiamine pyrophosphate binding"/>
    <property type="evidence" value="ECO:0007669"/>
    <property type="project" value="InterPro"/>
</dbReference>
<dbReference type="InterPro" id="IPR047213">
    <property type="entry name" value="TPP_PYR_PDC_IPDC-like"/>
</dbReference>
<keyword evidence="16" id="KW-0670">Pyruvate</keyword>
<keyword evidence="6 11" id="KW-0479">Metal-binding</keyword>
<comment type="catalytic activity">
    <reaction evidence="1">
        <text>a 2-oxocarboxylate + H(+) = an aldehyde + CO2</text>
        <dbReference type="Rhea" id="RHEA:11628"/>
        <dbReference type="ChEBI" id="CHEBI:15378"/>
        <dbReference type="ChEBI" id="CHEBI:16526"/>
        <dbReference type="ChEBI" id="CHEBI:17478"/>
        <dbReference type="ChEBI" id="CHEBI:35179"/>
        <dbReference type="EC" id="4.1.1.1"/>
    </reaction>
</comment>
<keyword evidence="10" id="KW-0456">Lyase</keyword>
<dbReference type="Pfam" id="PF02776">
    <property type="entry name" value="TPP_enzyme_N"/>
    <property type="match status" value="1"/>
</dbReference>
<dbReference type="Gene3D" id="3.40.50.1220">
    <property type="entry name" value="TPP-binding domain"/>
    <property type="match status" value="1"/>
</dbReference>
<evidence type="ECO:0000313" key="17">
    <source>
        <dbReference type="Proteomes" id="UP000324585"/>
    </source>
</evidence>
<evidence type="ECO:0000256" key="2">
    <source>
        <dbReference type="ARBA" id="ARBA00001920"/>
    </source>
</evidence>
<organism evidence="16 17">
    <name type="scientific">Porphyridium purpureum</name>
    <name type="common">Red alga</name>
    <name type="synonym">Porphyridium cruentum</name>
    <dbReference type="NCBI Taxonomy" id="35688"/>
    <lineage>
        <taxon>Eukaryota</taxon>
        <taxon>Rhodophyta</taxon>
        <taxon>Bangiophyceae</taxon>
        <taxon>Porphyridiales</taxon>
        <taxon>Porphyridiaceae</taxon>
        <taxon>Porphyridium</taxon>
    </lineage>
</organism>
<evidence type="ECO:0000256" key="10">
    <source>
        <dbReference type="ARBA" id="ARBA00023239"/>
    </source>
</evidence>
<feature type="domain" description="Thiamine pyrophosphate enzyme TPP-binding" evidence="14">
    <location>
        <begin position="430"/>
        <end position="564"/>
    </location>
</feature>
<feature type="binding site" evidence="11">
    <location>
        <position position="500"/>
    </location>
    <ligand>
        <name>Mg(2+)</name>
        <dbReference type="ChEBI" id="CHEBI:18420"/>
    </ligand>
</feature>
<sequence length="598" mass="65628">MSKRAAPESGFGDHIGEMAKSVSFRKAFKEFAPERWTVGTYLAARMYEVGIRDYFAVPGDYNLTLLDEILMNKEMRMIGCCNELNMGYAADGYSRAVGVSCAICTFTVGGLSIINAVAGAYSDNLPMLVISGGINSNDIGSNRVLHHTTGLAKKNQQFEMFEKVCAYAAVISHVGNAKHLIDTAFHVMLREKKPVYLEVSCNLAASPLARPCPFFYQGTSQSSEEALELAVTAASKFWNDSVKPVIVGGVKLRSHKCIDEFERLASKAGCAVAVMPNAKGMFREDHPNFIGTYWGTVSSPGVANIVESTDLYLFVGPIFNDYSTVGYSALLKKSKMILVEPGRVTMPDGTMFGIVKMKDFIDRFAKVVVPNSVSLETFKRAHEDVVRPPLSAPDSPLLCKHIIQSVQDVLTSDMALCVETGDAWFMGQKLKLPPGTQYEFQMQYGSIGWSVGALLGMALGLRGKKRCIGLIGDGSFQLTCQEVSTMIRFELDPIIIHLNNKGYGIEVAIHDGPYNYLQNWNTPLLIQAFNGETGRAKTRSASTEKELRDALAEALDYDGVFFIDANFDITDCTPELMEWGARVATANSRPHKDAEEVL</sequence>
<dbReference type="Proteomes" id="UP000324585">
    <property type="component" value="Unassembled WGS sequence"/>
</dbReference>
<keyword evidence="7" id="KW-0210">Decarboxylase</keyword>
<feature type="binding site" evidence="11">
    <location>
        <position position="473"/>
    </location>
    <ligand>
        <name>Mg(2+)</name>
        <dbReference type="ChEBI" id="CHEBI:18420"/>
    </ligand>
</feature>
<feature type="domain" description="Thiamine pyrophosphate enzyme central" evidence="13">
    <location>
        <begin position="234"/>
        <end position="341"/>
    </location>
</feature>
<keyword evidence="9 12" id="KW-0786">Thiamine pyrophosphate</keyword>
<dbReference type="CDD" id="cd02005">
    <property type="entry name" value="TPP_PDC_IPDC"/>
    <property type="match status" value="1"/>
</dbReference>
<dbReference type="InterPro" id="IPR012001">
    <property type="entry name" value="Thiamin_PyroP_enz_TPP-bd_dom"/>
</dbReference>